<evidence type="ECO:0000313" key="2">
    <source>
        <dbReference type="EMBL" id="SDJ25840.1"/>
    </source>
</evidence>
<feature type="domain" description="Toll-like receptor 3 trans-membrane" evidence="1">
    <location>
        <begin position="4"/>
        <end position="27"/>
    </location>
</feature>
<organism evidence="2 3">
    <name type="scientific">Agrobacterium fabrum</name>
    <dbReference type="NCBI Taxonomy" id="1176649"/>
    <lineage>
        <taxon>Bacteria</taxon>
        <taxon>Pseudomonadati</taxon>
        <taxon>Pseudomonadota</taxon>
        <taxon>Alphaproteobacteria</taxon>
        <taxon>Hyphomicrobiales</taxon>
        <taxon>Rhizobiaceae</taxon>
        <taxon>Rhizobium/Agrobacterium group</taxon>
        <taxon>Agrobacterium</taxon>
        <taxon>Agrobacterium tumefaciens complex</taxon>
    </lineage>
</organism>
<dbReference type="EMBL" id="FNEW01000001">
    <property type="protein sequence ID" value="SDJ25840.1"/>
    <property type="molecule type" value="Genomic_DNA"/>
</dbReference>
<comment type="caution">
    <text evidence="2">The sequence shown here is derived from an EMBL/GenBank/DDBJ whole genome shotgun (WGS) entry which is preliminary data.</text>
</comment>
<proteinExistence type="predicted"/>
<dbReference type="Pfam" id="PF17968">
    <property type="entry name" value="Tlr3_TMD"/>
    <property type="match status" value="1"/>
</dbReference>
<sequence>MSMLLYIFATSALTAFLVSVLAGHFEGDR</sequence>
<accession>A0A7Z7BHI7</accession>
<dbReference type="InterPro" id="IPR041015">
    <property type="entry name" value="TLR3_TMD"/>
</dbReference>
<evidence type="ECO:0000259" key="1">
    <source>
        <dbReference type="Pfam" id="PF17968"/>
    </source>
</evidence>
<reference evidence="2 3" key="1">
    <citation type="submission" date="2016-10" db="EMBL/GenBank/DDBJ databases">
        <authorList>
            <person name="Varghese N."/>
            <person name="Submissions S."/>
        </authorList>
    </citation>
    <scope>NUCLEOTIDE SEQUENCE [LARGE SCALE GENOMIC DNA]</scope>
    <source>
        <strain evidence="2 3">PDC82</strain>
    </source>
</reference>
<dbReference type="Proteomes" id="UP000198917">
    <property type="component" value="Unassembled WGS sequence"/>
</dbReference>
<dbReference type="AlphaFoldDB" id="A0A7Z7BHI7"/>
<name>A0A7Z7BHI7_9HYPH</name>
<gene>
    <name evidence="2" type="ORF">SAMN05428983_0859</name>
</gene>
<protein>
    <recommendedName>
        <fullName evidence="1">Toll-like receptor 3 trans-membrane domain-containing protein</fullName>
    </recommendedName>
</protein>
<evidence type="ECO:0000313" key="3">
    <source>
        <dbReference type="Proteomes" id="UP000198917"/>
    </source>
</evidence>